<dbReference type="Proteomes" id="UP000287910">
    <property type="component" value="Unassembled WGS sequence"/>
</dbReference>
<dbReference type="AlphaFoldDB" id="A0A3S0QNV2"/>
<name>A0A3S0QNV2_9BACI</name>
<dbReference type="EMBL" id="RYYR01000021">
    <property type="protein sequence ID" value="RUL50344.1"/>
    <property type="molecule type" value="Genomic_DNA"/>
</dbReference>
<evidence type="ECO:0000313" key="1">
    <source>
        <dbReference type="EMBL" id="RUL50344.1"/>
    </source>
</evidence>
<accession>A0A3S0QNV2</accession>
<dbReference type="RefSeq" id="WP_126659859.1">
    <property type="nucleotide sequence ID" value="NZ_RYYR01000021.1"/>
</dbReference>
<keyword evidence="2" id="KW-1185">Reference proteome</keyword>
<proteinExistence type="predicted"/>
<gene>
    <name evidence="1" type="ORF">EK386_14295</name>
</gene>
<organism evidence="1 2">
    <name type="scientific">Lysinibacillus antri</name>
    <dbReference type="NCBI Taxonomy" id="2498145"/>
    <lineage>
        <taxon>Bacteria</taxon>
        <taxon>Bacillati</taxon>
        <taxon>Bacillota</taxon>
        <taxon>Bacilli</taxon>
        <taxon>Bacillales</taxon>
        <taxon>Bacillaceae</taxon>
        <taxon>Lysinibacillus</taxon>
    </lineage>
</organism>
<protein>
    <submittedName>
        <fullName evidence="1">Uncharacterized protein</fullName>
    </submittedName>
</protein>
<evidence type="ECO:0000313" key="2">
    <source>
        <dbReference type="Proteomes" id="UP000287910"/>
    </source>
</evidence>
<sequence>MNKNKYPEFCPNCGSEMIEDAWDYIDFFPNGDMQIQIVDPAWVCRKFCGYYVKIKEDFYQS</sequence>
<reference evidence="1 2" key="1">
    <citation type="submission" date="2018-12" db="EMBL/GenBank/DDBJ databases">
        <title>Lysinibacillus antri sp. nov., isolated from a cave soil.</title>
        <authorList>
            <person name="Narsing Rao M.P."/>
            <person name="Zhang H."/>
            <person name="Dong Z.-Y."/>
            <person name="Niu X.-K."/>
            <person name="Zhang K."/>
            <person name="Fang B.-Z."/>
            <person name="Kang Y.-Q."/>
            <person name="Xiao M."/>
            <person name="Li W.-J."/>
        </authorList>
    </citation>
    <scope>NUCLEOTIDE SEQUENCE [LARGE SCALE GENOMIC DNA]</scope>
    <source>
        <strain evidence="1 2">SYSU K30002</strain>
    </source>
</reference>
<comment type="caution">
    <text evidence="1">The sequence shown here is derived from an EMBL/GenBank/DDBJ whole genome shotgun (WGS) entry which is preliminary data.</text>
</comment>